<dbReference type="PROSITE" id="PS50887">
    <property type="entry name" value="GGDEF"/>
    <property type="match status" value="1"/>
</dbReference>
<protein>
    <recommendedName>
        <fullName evidence="6">EAL domain-containing protein</fullName>
    </recommendedName>
</protein>
<dbReference type="InterPro" id="IPR001633">
    <property type="entry name" value="EAL_dom"/>
</dbReference>
<dbReference type="AlphaFoldDB" id="A0A368HD51"/>
<dbReference type="Pfam" id="PF00990">
    <property type="entry name" value="GGDEF"/>
    <property type="match status" value="1"/>
</dbReference>
<dbReference type="Pfam" id="PF13185">
    <property type="entry name" value="GAF_2"/>
    <property type="match status" value="1"/>
</dbReference>
<dbReference type="InterPro" id="IPR035919">
    <property type="entry name" value="EAL_sf"/>
</dbReference>
<dbReference type="OrthoDB" id="6597954at2"/>
<dbReference type="CDD" id="cd01948">
    <property type="entry name" value="EAL"/>
    <property type="match status" value="1"/>
</dbReference>
<evidence type="ECO:0008006" key="6">
    <source>
        <dbReference type="Google" id="ProtNLM"/>
    </source>
</evidence>
<dbReference type="PANTHER" id="PTHR44757:SF2">
    <property type="entry name" value="BIOFILM ARCHITECTURE MAINTENANCE PROTEIN MBAA"/>
    <property type="match status" value="1"/>
</dbReference>
<evidence type="ECO:0000259" key="2">
    <source>
        <dbReference type="PROSITE" id="PS50883"/>
    </source>
</evidence>
<feature type="domain" description="GGDEF" evidence="3">
    <location>
        <begin position="268"/>
        <end position="401"/>
    </location>
</feature>
<proteinExistence type="predicted"/>
<dbReference type="Pfam" id="PF00563">
    <property type="entry name" value="EAL"/>
    <property type="match status" value="1"/>
</dbReference>
<dbReference type="Gene3D" id="3.30.70.270">
    <property type="match status" value="1"/>
</dbReference>
<dbReference type="SMART" id="SM00052">
    <property type="entry name" value="EAL"/>
    <property type="match status" value="1"/>
</dbReference>
<dbReference type="InterPro" id="IPR029016">
    <property type="entry name" value="GAF-like_dom_sf"/>
</dbReference>
<dbReference type="PANTHER" id="PTHR44757">
    <property type="entry name" value="DIGUANYLATE CYCLASE DGCP"/>
    <property type="match status" value="1"/>
</dbReference>
<dbReference type="NCBIfam" id="TIGR00254">
    <property type="entry name" value="GGDEF"/>
    <property type="match status" value="1"/>
</dbReference>
<feature type="region of interest" description="Disordered" evidence="1">
    <location>
        <begin position="1"/>
        <end position="68"/>
    </location>
</feature>
<evidence type="ECO:0000313" key="4">
    <source>
        <dbReference type="EMBL" id="RCN56365.1"/>
    </source>
</evidence>
<dbReference type="SUPFAM" id="SSF55073">
    <property type="entry name" value="Nucleotide cyclase"/>
    <property type="match status" value="1"/>
</dbReference>
<feature type="domain" description="EAL" evidence="2">
    <location>
        <begin position="410"/>
        <end position="664"/>
    </location>
</feature>
<organism evidence="4 5">
    <name type="scientific">Acidiferrobacter thiooxydans</name>
    <dbReference type="NCBI Taxonomy" id="163359"/>
    <lineage>
        <taxon>Bacteria</taxon>
        <taxon>Pseudomonadati</taxon>
        <taxon>Pseudomonadota</taxon>
        <taxon>Gammaproteobacteria</taxon>
        <taxon>Acidiferrobacterales</taxon>
        <taxon>Acidiferrobacteraceae</taxon>
        <taxon>Acidiferrobacter</taxon>
    </lineage>
</organism>
<dbReference type="Gene3D" id="3.20.20.450">
    <property type="entry name" value="EAL domain"/>
    <property type="match status" value="1"/>
</dbReference>
<evidence type="ECO:0000259" key="3">
    <source>
        <dbReference type="PROSITE" id="PS50887"/>
    </source>
</evidence>
<comment type="caution">
    <text evidence="4">The sequence shown here is derived from an EMBL/GenBank/DDBJ whole genome shotgun (WGS) entry which is preliminary data.</text>
</comment>
<evidence type="ECO:0000256" key="1">
    <source>
        <dbReference type="SAM" id="MobiDB-lite"/>
    </source>
</evidence>
<dbReference type="Gene3D" id="3.30.450.40">
    <property type="match status" value="1"/>
</dbReference>
<keyword evidence="5" id="KW-1185">Reference proteome</keyword>
<dbReference type="InterPro" id="IPR003018">
    <property type="entry name" value="GAF"/>
</dbReference>
<dbReference type="EMBL" id="PSYR01000002">
    <property type="protein sequence ID" value="RCN56365.1"/>
    <property type="molecule type" value="Genomic_DNA"/>
</dbReference>
<sequence>MARSMLRDGAQSGTEALERRRSQRPWHGHRRKDEPYSDQIHGPANCLRQGRGCRGDESDQGGGVAMDNKNSGSIDVEFLHRLVRELDIGRFFHIAAEGLATHLGADGAALIVREEPDRLRYRFFHGLPARHQSLAAYSFNDRLGVAGAALHTRKPILVTDYAASPYALPEYVESGLTASLCSPVTADGRVLAILAISWFHVPRRLPDPEDMRMIALVTDFVGAALHRYHTEQRLRELAMHDPLTGAANRNLLYDRLNHAMTMAIRRERLMAVITFDIDNFKMINDKLGHTMGDALLVEVRQRVQDLIRVGDTLARLGGDEFALLLEDVSRYSEIEVVIERIRQALRIRWGTAALQIAVSISLGYTVYPVDAGADQALLHNADIAMYEAKRAGGHRGLLFTHAMALAAAHRGDLILEFGRALERGELVLYYQPIVDIRTGEMVSAEGLLRWRHPVHGLLAPPQFMGAIEHTYNSLKLDAWVIAEAVAVLARWQSRGIFKKLHINLSTSSIENHRFCETLRRTLAASSAAIDPRYLGVELVEWSTIQDLESARALIMDCRALGISVALDDFGTGYASLQHLRSLPIDSIKIDSSFVSGLAREPADRILVQSMISAAQAFGIEAVAEGIETGEQNQLLIAMGCVCGQGYLFAPPLAEEALWLISSSP</sequence>
<reference evidence="4 5" key="1">
    <citation type="submission" date="2018-02" db="EMBL/GenBank/DDBJ databases">
        <title>Insights into the biology of acidophilic members of the Acidiferrobacteraceae family derived from comparative genomic analyses.</title>
        <authorList>
            <person name="Issotta F."/>
            <person name="Thyssen C."/>
            <person name="Mena C."/>
            <person name="Moya A."/>
            <person name="Bellenberg S."/>
            <person name="Sproer C."/>
            <person name="Covarrubias P.C."/>
            <person name="Sand W."/>
            <person name="Quatrini R."/>
            <person name="Vera M."/>
        </authorList>
    </citation>
    <scope>NUCLEOTIDE SEQUENCE [LARGE SCALE GENOMIC DNA]</scope>
    <source>
        <strain evidence="5">m-1</strain>
    </source>
</reference>
<feature type="compositionally biased region" description="Basic residues" evidence="1">
    <location>
        <begin position="21"/>
        <end position="30"/>
    </location>
</feature>
<evidence type="ECO:0000313" key="5">
    <source>
        <dbReference type="Proteomes" id="UP000253250"/>
    </source>
</evidence>
<dbReference type="SMART" id="SM00267">
    <property type="entry name" value="GGDEF"/>
    <property type="match status" value="1"/>
</dbReference>
<dbReference type="InterPro" id="IPR029787">
    <property type="entry name" value="Nucleotide_cyclase"/>
</dbReference>
<dbReference type="SMART" id="SM00065">
    <property type="entry name" value="GAF"/>
    <property type="match status" value="1"/>
</dbReference>
<dbReference type="InterPro" id="IPR043128">
    <property type="entry name" value="Rev_trsase/Diguanyl_cyclase"/>
</dbReference>
<dbReference type="PROSITE" id="PS50883">
    <property type="entry name" value="EAL"/>
    <property type="match status" value="1"/>
</dbReference>
<dbReference type="InterPro" id="IPR052155">
    <property type="entry name" value="Biofilm_reg_signaling"/>
</dbReference>
<name>A0A368HD51_9GAMM</name>
<gene>
    <name evidence="4" type="ORF">C4900_11050</name>
</gene>
<dbReference type="SUPFAM" id="SSF141868">
    <property type="entry name" value="EAL domain-like"/>
    <property type="match status" value="1"/>
</dbReference>
<dbReference type="Proteomes" id="UP000253250">
    <property type="component" value="Unassembled WGS sequence"/>
</dbReference>
<dbReference type="SUPFAM" id="SSF55781">
    <property type="entry name" value="GAF domain-like"/>
    <property type="match status" value="1"/>
</dbReference>
<accession>A0A368HD51</accession>
<dbReference type="CDD" id="cd01949">
    <property type="entry name" value="GGDEF"/>
    <property type="match status" value="1"/>
</dbReference>
<dbReference type="InterPro" id="IPR000160">
    <property type="entry name" value="GGDEF_dom"/>
</dbReference>